<dbReference type="InterPro" id="IPR000534">
    <property type="entry name" value="Semialdehyde_DH_NAD-bd"/>
</dbReference>
<organism evidence="4 5">
    <name type="scientific">Streptomyces roseolilacinus</name>
    <dbReference type="NCBI Taxonomy" id="66904"/>
    <lineage>
        <taxon>Bacteria</taxon>
        <taxon>Bacillati</taxon>
        <taxon>Actinomycetota</taxon>
        <taxon>Actinomycetes</taxon>
        <taxon>Kitasatosporales</taxon>
        <taxon>Streptomycetaceae</taxon>
        <taxon>Streptomyces</taxon>
    </lineage>
</organism>
<proteinExistence type="inferred from homology"/>
<reference evidence="4" key="1">
    <citation type="journal article" date="2014" name="Int. J. Syst. Evol. Microbiol.">
        <title>Complete genome sequence of Corynebacterium casei LMG S-19264T (=DSM 44701T), isolated from a smear-ripened cheese.</title>
        <authorList>
            <consortium name="US DOE Joint Genome Institute (JGI-PGF)"/>
            <person name="Walter F."/>
            <person name="Albersmeier A."/>
            <person name="Kalinowski J."/>
            <person name="Ruckert C."/>
        </authorList>
    </citation>
    <scope>NUCLEOTIDE SEQUENCE</scope>
    <source>
        <strain evidence="4">JCM 4335</strain>
    </source>
</reference>
<dbReference type="SUPFAM" id="SSF55347">
    <property type="entry name" value="Glyceraldehyde-3-phosphate dehydrogenase-like, C-terminal domain"/>
    <property type="match status" value="1"/>
</dbReference>
<dbReference type="RefSeq" id="WP_189534999.1">
    <property type="nucleotide sequence ID" value="NZ_BMSV01000006.1"/>
</dbReference>
<dbReference type="GO" id="GO:0016620">
    <property type="term" value="F:oxidoreductase activity, acting on the aldehyde or oxo group of donors, NAD or NADP as acceptor"/>
    <property type="evidence" value="ECO:0007669"/>
    <property type="project" value="InterPro"/>
</dbReference>
<comment type="similarity">
    <text evidence="1">Belongs to the aspartate-semialdehyde dehydrogenase family.</text>
</comment>
<dbReference type="InterPro" id="IPR012280">
    <property type="entry name" value="Semialdhyde_DH_dimer_dom"/>
</dbReference>
<feature type="active site" description="Proton acceptor" evidence="2">
    <location>
        <position position="271"/>
    </location>
</feature>
<name>A0A918B3P9_9ACTN</name>
<accession>A0A918B3P9</accession>
<dbReference type="SUPFAM" id="SSF51735">
    <property type="entry name" value="NAD(P)-binding Rossmann-fold domains"/>
    <property type="match status" value="1"/>
</dbReference>
<dbReference type="GO" id="GO:0046983">
    <property type="term" value="F:protein dimerization activity"/>
    <property type="evidence" value="ECO:0007669"/>
    <property type="project" value="InterPro"/>
</dbReference>
<keyword evidence="5" id="KW-1185">Reference proteome</keyword>
<dbReference type="Pfam" id="PF01118">
    <property type="entry name" value="Semialdhyde_dh"/>
    <property type="match status" value="1"/>
</dbReference>
<evidence type="ECO:0000256" key="2">
    <source>
        <dbReference type="PIRSR" id="PIRSR000148-1"/>
    </source>
</evidence>
<dbReference type="Pfam" id="PF02774">
    <property type="entry name" value="Semialdhyde_dhC"/>
    <property type="match status" value="1"/>
</dbReference>
<dbReference type="GO" id="GO:0008652">
    <property type="term" value="P:amino acid biosynthetic process"/>
    <property type="evidence" value="ECO:0007669"/>
    <property type="project" value="InterPro"/>
</dbReference>
<evidence type="ECO:0000313" key="4">
    <source>
        <dbReference type="EMBL" id="GGQ13926.1"/>
    </source>
</evidence>
<dbReference type="CDD" id="cd18131">
    <property type="entry name" value="ASADH_C_bac_euk_like"/>
    <property type="match status" value="1"/>
</dbReference>
<dbReference type="PANTHER" id="PTHR46278:SF2">
    <property type="entry name" value="ASPARTATE-SEMIALDEHYDE DEHYDROGENASE"/>
    <property type="match status" value="1"/>
</dbReference>
<dbReference type="Proteomes" id="UP000654123">
    <property type="component" value="Unassembled WGS sequence"/>
</dbReference>
<feature type="domain" description="Semialdehyde dehydrogenase NAD-binding" evidence="3">
    <location>
        <begin position="7"/>
        <end position="135"/>
    </location>
</feature>
<dbReference type="SMART" id="SM00859">
    <property type="entry name" value="Semialdhyde_dh"/>
    <property type="match status" value="1"/>
</dbReference>
<dbReference type="Gene3D" id="3.30.360.10">
    <property type="entry name" value="Dihydrodipicolinate Reductase, domain 2"/>
    <property type="match status" value="1"/>
</dbReference>
<dbReference type="PIRSF" id="PIRSF000148">
    <property type="entry name" value="ASA_dh"/>
    <property type="match status" value="1"/>
</dbReference>
<dbReference type="AlphaFoldDB" id="A0A918B3P9"/>
<reference evidence="4" key="2">
    <citation type="submission" date="2020-09" db="EMBL/GenBank/DDBJ databases">
        <authorList>
            <person name="Sun Q."/>
            <person name="Ohkuma M."/>
        </authorList>
    </citation>
    <scope>NUCLEOTIDE SEQUENCE</scope>
    <source>
        <strain evidence="4">JCM 4335</strain>
    </source>
</reference>
<feature type="active site" description="Acyl-thioester intermediate" evidence="2">
    <location>
        <position position="145"/>
    </location>
</feature>
<dbReference type="Gene3D" id="3.40.50.720">
    <property type="entry name" value="NAD(P)-binding Rossmann-like Domain"/>
    <property type="match status" value="1"/>
</dbReference>
<evidence type="ECO:0000313" key="5">
    <source>
        <dbReference type="Proteomes" id="UP000654123"/>
    </source>
</evidence>
<evidence type="ECO:0000256" key="1">
    <source>
        <dbReference type="ARBA" id="ARBA00010584"/>
    </source>
</evidence>
<dbReference type="EMBL" id="BMSV01000006">
    <property type="protein sequence ID" value="GGQ13926.1"/>
    <property type="molecule type" value="Genomic_DNA"/>
</dbReference>
<comment type="caution">
    <text evidence="4">The sequence shown here is derived from an EMBL/GenBank/DDBJ whole genome shotgun (WGS) entry which is preliminary data.</text>
</comment>
<evidence type="ECO:0000259" key="3">
    <source>
        <dbReference type="SMART" id="SM00859"/>
    </source>
</evidence>
<sequence length="372" mass="38129">MTSRKPALAVVGATGAAGAVMLQILSQRADVWGEIRLLSSGPPAPSARGGGPSPHPADRGLAVRGAWTEVLPLGEDTLRGVDVAVFLAPEEVAARWAPIAAAQGAVVVDASPAFRADPDVPLVVPEVNPHAARIRPRGIVAGPGCTTLAMIVAVGALHAEFGLDELVVSAYQAASDAGQAGIAALRGQLAAVAGTELGTAPGDVRRALGDDGAEPFAAPLALNVVPWSGTPQDGGWSSEELRVRAETRRILDLPGLRVTATCVRVPVVTTHSVAVHARFERPVTVARAHEILATSPGVVLYDDPAAGDFPTPADVVGTDPTWVGRVRRGLDDERVLEFFACGDNLRKGAALNTAQIAESVAAELAAARAAPS</sequence>
<protein>
    <submittedName>
        <fullName evidence="4">Aspartate-semialdehyde dehydrogenase</fullName>
    </submittedName>
</protein>
<gene>
    <name evidence="4" type="primary">asd</name>
    <name evidence="4" type="ORF">GCM10010249_36000</name>
</gene>
<dbReference type="PANTHER" id="PTHR46278">
    <property type="entry name" value="DEHYDROGENASE, PUTATIVE-RELATED"/>
    <property type="match status" value="1"/>
</dbReference>
<dbReference type="GO" id="GO:0051287">
    <property type="term" value="F:NAD binding"/>
    <property type="evidence" value="ECO:0007669"/>
    <property type="project" value="InterPro"/>
</dbReference>
<dbReference type="NCBIfam" id="NF011456">
    <property type="entry name" value="PRK14874.1"/>
    <property type="match status" value="1"/>
</dbReference>
<dbReference type="InterPro" id="IPR036291">
    <property type="entry name" value="NAD(P)-bd_dom_sf"/>
</dbReference>